<dbReference type="SUPFAM" id="SSF143081">
    <property type="entry name" value="BB1717-like"/>
    <property type="match status" value="1"/>
</dbReference>
<proteinExistence type="predicted"/>
<dbReference type="Gene3D" id="3.90.1680.20">
    <property type="match status" value="1"/>
</dbReference>
<comment type="caution">
    <text evidence="2">The sequence shown here is derived from an EMBL/GenBank/DDBJ whole genome shotgun (WGS) entry which is preliminary data.</text>
</comment>
<reference evidence="2 3" key="1">
    <citation type="submission" date="2020-09" db="EMBL/GenBank/DDBJ databases">
        <title>Roseomonas.</title>
        <authorList>
            <person name="Zhu W."/>
        </authorList>
    </citation>
    <scope>NUCLEOTIDE SEQUENCE [LARGE SCALE GENOMIC DNA]</scope>
    <source>
        <strain evidence="2 3">1311</strain>
    </source>
</reference>
<evidence type="ECO:0008006" key="4">
    <source>
        <dbReference type="Google" id="ProtNLM"/>
    </source>
</evidence>
<feature type="region of interest" description="Disordered" evidence="1">
    <location>
        <begin position="173"/>
        <end position="192"/>
    </location>
</feature>
<keyword evidence="3" id="KW-1185">Reference proteome</keyword>
<evidence type="ECO:0000313" key="2">
    <source>
        <dbReference type="EMBL" id="MBO1077123.1"/>
    </source>
</evidence>
<dbReference type="RefSeq" id="WP_207451011.1">
    <property type="nucleotide sequence ID" value="NZ_CP061092.1"/>
</dbReference>
<accession>A0ABS3KI21</accession>
<name>A0ABS3KI21_9PROT</name>
<protein>
    <recommendedName>
        <fullName evidence="4">ThuA-like domain-containing protein</fullName>
    </recommendedName>
</protein>
<dbReference type="EMBL" id="JACTNF010000043">
    <property type="protein sequence ID" value="MBO1077123.1"/>
    <property type="molecule type" value="Genomic_DNA"/>
</dbReference>
<evidence type="ECO:0000256" key="1">
    <source>
        <dbReference type="SAM" id="MobiDB-lite"/>
    </source>
</evidence>
<sequence>MRIHSSPLSIALVVLGGLALAYQAPISAQDEGKVPARAIVLTHVAGADRSSWSKVILLLQDAGYRAVSVQSLLSSLTASEADVRPALDVQDGQSVLVGPDRHVDTESKMTADLFGFLAAEPGAEIGAVYSGAMPAILTDLDEWDIWLPAPWGRASIPQRLLPAAHSRWLPRAAVRTRPGRQGTERPPSPRQG</sequence>
<organism evidence="2 3">
    <name type="scientific">Roseomonas marmotae</name>
    <dbReference type="NCBI Taxonomy" id="2768161"/>
    <lineage>
        <taxon>Bacteria</taxon>
        <taxon>Pseudomonadati</taxon>
        <taxon>Pseudomonadota</taxon>
        <taxon>Alphaproteobacteria</taxon>
        <taxon>Acetobacterales</taxon>
        <taxon>Roseomonadaceae</taxon>
        <taxon>Roseomonas</taxon>
    </lineage>
</organism>
<dbReference type="Proteomes" id="UP001518990">
    <property type="component" value="Unassembled WGS sequence"/>
</dbReference>
<dbReference type="InterPro" id="IPR036590">
    <property type="entry name" value="SRAP-like"/>
</dbReference>
<gene>
    <name evidence="2" type="ORF">IAI60_21170</name>
</gene>
<evidence type="ECO:0000313" key="3">
    <source>
        <dbReference type="Proteomes" id="UP001518990"/>
    </source>
</evidence>